<organism evidence="1 2">
    <name type="scientific">Zizania palustris</name>
    <name type="common">Northern wild rice</name>
    <dbReference type="NCBI Taxonomy" id="103762"/>
    <lineage>
        <taxon>Eukaryota</taxon>
        <taxon>Viridiplantae</taxon>
        <taxon>Streptophyta</taxon>
        <taxon>Embryophyta</taxon>
        <taxon>Tracheophyta</taxon>
        <taxon>Spermatophyta</taxon>
        <taxon>Magnoliopsida</taxon>
        <taxon>Liliopsida</taxon>
        <taxon>Poales</taxon>
        <taxon>Poaceae</taxon>
        <taxon>BOP clade</taxon>
        <taxon>Oryzoideae</taxon>
        <taxon>Oryzeae</taxon>
        <taxon>Zizaniinae</taxon>
        <taxon>Zizania</taxon>
    </lineage>
</organism>
<evidence type="ECO:0000313" key="2">
    <source>
        <dbReference type="Proteomes" id="UP000729402"/>
    </source>
</evidence>
<reference evidence="1" key="1">
    <citation type="journal article" date="2021" name="bioRxiv">
        <title>Whole Genome Assembly and Annotation of Northern Wild Rice, Zizania palustris L., Supports a Whole Genome Duplication in the Zizania Genus.</title>
        <authorList>
            <person name="Haas M."/>
            <person name="Kono T."/>
            <person name="Macchietto M."/>
            <person name="Millas R."/>
            <person name="McGilp L."/>
            <person name="Shao M."/>
            <person name="Duquette J."/>
            <person name="Hirsch C.N."/>
            <person name="Kimball J."/>
        </authorList>
    </citation>
    <scope>NUCLEOTIDE SEQUENCE</scope>
    <source>
        <tissue evidence="1">Fresh leaf tissue</tissue>
    </source>
</reference>
<dbReference type="EMBL" id="JAAALK010000288">
    <property type="protein sequence ID" value="KAG8054753.1"/>
    <property type="molecule type" value="Genomic_DNA"/>
</dbReference>
<name>A0A8J5VP87_ZIZPA</name>
<proteinExistence type="predicted"/>
<keyword evidence="2" id="KW-1185">Reference proteome</keyword>
<dbReference type="AlphaFoldDB" id="A0A8J5VP87"/>
<sequence>MWYQSISVMSSVTRLGMNTVPCYNKKLLESWRLRKKEASRRTEVRVEGVHAYSVRHPAGGGVQAIGNGKEEAAIRPGLNIVTGTGNGILLVGAEVKRVTSSCTGSWRRISSLLASTPPADPLHRRSEKALHISLVLGQSTN</sequence>
<comment type="caution">
    <text evidence="1">The sequence shown here is derived from an EMBL/GenBank/DDBJ whole genome shotgun (WGS) entry which is preliminary data.</text>
</comment>
<dbReference type="Proteomes" id="UP000729402">
    <property type="component" value="Unassembled WGS sequence"/>
</dbReference>
<evidence type="ECO:0000313" key="1">
    <source>
        <dbReference type="EMBL" id="KAG8054753.1"/>
    </source>
</evidence>
<gene>
    <name evidence="1" type="ORF">GUJ93_ZPchr0001g29596</name>
</gene>
<reference evidence="1" key="2">
    <citation type="submission" date="2021-02" db="EMBL/GenBank/DDBJ databases">
        <authorList>
            <person name="Kimball J.A."/>
            <person name="Haas M.W."/>
            <person name="Macchietto M."/>
            <person name="Kono T."/>
            <person name="Duquette J."/>
            <person name="Shao M."/>
        </authorList>
    </citation>
    <scope>NUCLEOTIDE SEQUENCE</scope>
    <source>
        <tissue evidence="1">Fresh leaf tissue</tissue>
    </source>
</reference>
<protein>
    <submittedName>
        <fullName evidence="1">Uncharacterized protein</fullName>
    </submittedName>
</protein>
<accession>A0A8J5VP87</accession>